<feature type="chain" id="PRO_5047529557" evidence="1">
    <location>
        <begin position="33"/>
        <end position="157"/>
    </location>
</feature>
<keyword evidence="3" id="KW-1185">Reference proteome</keyword>
<name>A0ABT1XKF3_9BURK</name>
<dbReference type="PANTHER" id="PTHR37953:SF1">
    <property type="entry name" value="UPF0127 PROTEIN MJ1496"/>
    <property type="match status" value="1"/>
</dbReference>
<organism evidence="2 3">
    <name type="scientific">Limnobacter parvus</name>
    <dbReference type="NCBI Taxonomy" id="2939690"/>
    <lineage>
        <taxon>Bacteria</taxon>
        <taxon>Pseudomonadati</taxon>
        <taxon>Pseudomonadota</taxon>
        <taxon>Betaproteobacteria</taxon>
        <taxon>Burkholderiales</taxon>
        <taxon>Burkholderiaceae</taxon>
        <taxon>Limnobacter</taxon>
    </lineage>
</organism>
<evidence type="ECO:0000313" key="3">
    <source>
        <dbReference type="Proteomes" id="UP001165267"/>
    </source>
</evidence>
<proteinExistence type="predicted"/>
<sequence length="157" mass="17521">MHFSYATTVRTVTTVALLACLPGIASCSSNSAKLEQNQLPTVQVSVGQYRVTAELANTEETRQTGLMNREYLPNNNGMLFVFARTETQCMWMKNTLIDLDVAFADEQGRILNVEQMKAGTTDIHCSQGNARLALEMNLNWFTERRLGQGDIIKMPAQ</sequence>
<evidence type="ECO:0000256" key="1">
    <source>
        <dbReference type="SAM" id="SignalP"/>
    </source>
</evidence>
<feature type="signal peptide" evidence="1">
    <location>
        <begin position="1"/>
        <end position="32"/>
    </location>
</feature>
<keyword evidence="1" id="KW-0732">Signal</keyword>
<protein>
    <submittedName>
        <fullName evidence="2">DUF192 domain-containing protein</fullName>
    </submittedName>
</protein>
<evidence type="ECO:0000313" key="2">
    <source>
        <dbReference type="EMBL" id="MCR2747777.1"/>
    </source>
</evidence>
<dbReference type="Pfam" id="PF02643">
    <property type="entry name" value="DUF192"/>
    <property type="match status" value="1"/>
</dbReference>
<dbReference type="InterPro" id="IPR038695">
    <property type="entry name" value="Saro_0823-like_sf"/>
</dbReference>
<dbReference type="PANTHER" id="PTHR37953">
    <property type="entry name" value="UPF0127 PROTEIN MJ1496"/>
    <property type="match status" value="1"/>
</dbReference>
<dbReference type="RefSeq" id="WP_257512995.1">
    <property type="nucleotide sequence ID" value="NZ_JANKHG010000027.1"/>
</dbReference>
<dbReference type="EMBL" id="JANKHG010000027">
    <property type="protein sequence ID" value="MCR2747777.1"/>
    <property type="molecule type" value="Genomic_DNA"/>
</dbReference>
<dbReference type="Proteomes" id="UP001165267">
    <property type="component" value="Unassembled WGS sequence"/>
</dbReference>
<dbReference type="InterPro" id="IPR003795">
    <property type="entry name" value="DUF192"/>
</dbReference>
<dbReference type="Gene3D" id="2.60.120.1140">
    <property type="entry name" value="Protein of unknown function DUF192"/>
    <property type="match status" value="1"/>
</dbReference>
<accession>A0ABT1XKF3</accession>
<comment type="caution">
    <text evidence="2">The sequence shown here is derived from an EMBL/GenBank/DDBJ whole genome shotgun (WGS) entry which is preliminary data.</text>
</comment>
<gene>
    <name evidence="2" type="ORF">NSP04_14090</name>
</gene>
<reference evidence="2" key="1">
    <citation type="submission" date="2022-07" db="EMBL/GenBank/DDBJ databases">
        <authorList>
            <person name="Xamxidin M."/>
        </authorList>
    </citation>
    <scope>NUCLEOTIDE SEQUENCE</scope>
    <source>
        <strain evidence="2">YS8-69</strain>
    </source>
</reference>